<dbReference type="InterPro" id="IPR025375">
    <property type="entry name" value="DUF4365"/>
</dbReference>
<sequence>MVPDYGIDGSVEIFEEKGEATGNQFLVQLKASETWGNKRRLALKRSTFDYLVEQPHPCIIVIYDATTKEIRYQWLEGVPSYTINVSDRFVSLPIKHFELFKDVSARIEHELVLLRQLTNGQYRLPIGLRVEIAPNATPDFRYLTAAEVVVKRSRGLLRLASEKYKGVAACIRVGEDGIIFQLSIRYHVTGILDDSESMEELAESILVGIMLLLVAAQRFDLLNNFAQVFGGCPWLHSNRQYMFFVGTVLCTNGCALAGFRILVGLIESDCTTDEIRQVRVGISDALAEPIAVSFACNLLVQFRDSGSFSSDCASEFDWLLAVLHFQLDLRESYRLYRKALRGQSAFRQDPKFWFELAQCQLQLGRYSSAKRSFLFGHFLEPSNDLLYGAGVAAFSVGELTSAEKLFLEAGHGGMRGITRLKLLAIRIIRRYTRADKVDRFSEKAYELLIPHSGTLVPKDACSEVLNLDPLNAIAWRNMGIHNANEGNIKIAAEMVLVAASLARDEGRYWAEAHFLVVSLGKTRLALQILYAGFWVKGAAFAADIREVAEKELQMPPVPLEFLNDMMARGSSEHQHANDQADRRYSSWLKQVNNRG</sequence>
<dbReference type="SUPFAM" id="SSF48452">
    <property type="entry name" value="TPR-like"/>
    <property type="match status" value="1"/>
</dbReference>
<dbReference type="STRING" id="314230.DSM3645_14550"/>
<dbReference type="Gene3D" id="1.25.40.10">
    <property type="entry name" value="Tetratricopeptide repeat domain"/>
    <property type="match status" value="1"/>
</dbReference>
<comment type="caution">
    <text evidence="2">The sequence shown here is derived from an EMBL/GenBank/DDBJ whole genome shotgun (WGS) entry which is preliminary data.</text>
</comment>
<dbReference type="Proteomes" id="UP000004358">
    <property type="component" value="Unassembled WGS sequence"/>
</dbReference>
<dbReference type="EMBL" id="AANZ01000008">
    <property type="protein sequence ID" value="EAQ80574.1"/>
    <property type="molecule type" value="Genomic_DNA"/>
</dbReference>
<dbReference type="InterPro" id="IPR011990">
    <property type="entry name" value="TPR-like_helical_dom_sf"/>
</dbReference>
<evidence type="ECO:0000259" key="1">
    <source>
        <dbReference type="Pfam" id="PF14280"/>
    </source>
</evidence>
<name>A3ZSB4_9BACT</name>
<organism evidence="2 3">
    <name type="scientific">Blastopirellula marina DSM 3645</name>
    <dbReference type="NCBI Taxonomy" id="314230"/>
    <lineage>
        <taxon>Bacteria</taxon>
        <taxon>Pseudomonadati</taxon>
        <taxon>Planctomycetota</taxon>
        <taxon>Planctomycetia</taxon>
        <taxon>Pirellulales</taxon>
        <taxon>Pirellulaceae</taxon>
        <taxon>Blastopirellula</taxon>
    </lineage>
</organism>
<evidence type="ECO:0000313" key="3">
    <source>
        <dbReference type="Proteomes" id="UP000004358"/>
    </source>
</evidence>
<dbReference type="AlphaFoldDB" id="A3ZSB4"/>
<reference evidence="2 3" key="1">
    <citation type="submission" date="2006-02" db="EMBL/GenBank/DDBJ databases">
        <authorList>
            <person name="Amann R."/>
            <person name="Ferriera S."/>
            <person name="Johnson J."/>
            <person name="Kravitz S."/>
            <person name="Halpern A."/>
            <person name="Remington K."/>
            <person name="Beeson K."/>
            <person name="Tran B."/>
            <person name="Rogers Y.-H."/>
            <person name="Friedman R."/>
            <person name="Venter J.C."/>
        </authorList>
    </citation>
    <scope>NUCLEOTIDE SEQUENCE [LARGE SCALE GENOMIC DNA]</scope>
    <source>
        <strain evidence="2 3">DSM 3645</strain>
    </source>
</reference>
<accession>A3ZSB4</accession>
<evidence type="ECO:0000313" key="2">
    <source>
        <dbReference type="EMBL" id="EAQ80574.1"/>
    </source>
</evidence>
<dbReference type="Pfam" id="PF14280">
    <property type="entry name" value="DUF4365"/>
    <property type="match status" value="1"/>
</dbReference>
<proteinExistence type="predicted"/>
<gene>
    <name evidence="2" type="ORF">DSM3645_14550</name>
</gene>
<feature type="domain" description="DUF4365" evidence="1">
    <location>
        <begin position="4"/>
        <end position="77"/>
    </location>
</feature>
<dbReference type="HOGENOM" id="CLU_458342_0_0_0"/>
<protein>
    <recommendedName>
        <fullName evidence="1">DUF4365 domain-containing protein</fullName>
    </recommendedName>
</protein>